<dbReference type="GO" id="GO:0050518">
    <property type="term" value="F:2-C-methyl-D-erythritol 4-phosphate cytidylyltransferase activity"/>
    <property type="evidence" value="ECO:0007669"/>
    <property type="project" value="TreeGrafter"/>
</dbReference>
<dbReference type="PANTHER" id="PTHR32125">
    <property type="entry name" value="2-C-METHYL-D-ERYTHRITOL 4-PHOSPHATE CYTIDYLYLTRANSFERASE, CHLOROPLASTIC"/>
    <property type="match status" value="1"/>
</dbReference>
<dbReference type="RefSeq" id="WP_154405688.1">
    <property type="nucleotide sequence ID" value="NZ_VUNR01000003.1"/>
</dbReference>
<keyword evidence="5" id="KW-1185">Reference proteome</keyword>
<reference evidence="4 5" key="1">
    <citation type="submission" date="2019-08" db="EMBL/GenBank/DDBJ databases">
        <title>In-depth cultivation of the pig gut microbiome towards novel bacterial diversity and tailored functional studies.</title>
        <authorList>
            <person name="Wylensek D."/>
            <person name="Hitch T.C.A."/>
            <person name="Clavel T."/>
        </authorList>
    </citation>
    <scope>NUCLEOTIDE SEQUENCE [LARGE SCALE GENOMIC DNA]</scope>
    <source>
        <strain evidence="4 5">WCA-693-APC-5D-A</strain>
    </source>
</reference>
<dbReference type="GeneID" id="96777709"/>
<evidence type="ECO:0000256" key="1">
    <source>
        <dbReference type="ARBA" id="ARBA00022679"/>
    </source>
</evidence>
<sequence length="234" mass="26037">MNYVVLLAGGSGSRMRQDIPKQFIHVENKPVIVYTLEVLQAHAEIDGIVCVCVDGWEKILAGYAKQFSIDKLQSIVAGGSTRFASTRVGMKALGTVGDEDVIIVHDAVRPLVTAECLSDVIAVCRRNGNSMSVLDCFDTMYSRSGEDYTAQVVERSRLVRGQTPEAVTGRRMQDMYRLADERGVELDSISAMQNELGWPIYFAKGSERNIKLTRVEDIELFKALLLTKKDAWLK</sequence>
<dbReference type="PANTHER" id="PTHR32125:SF4">
    <property type="entry name" value="2-C-METHYL-D-ERYTHRITOL 4-PHOSPHATE CYTIDYLYLTRANSFERASE, CHLOROPLASTIC"/>
    <property type="match status" value="1"/>
</dbReference>
<dbReference type="Pfam" id="PF01128">
    <property type="entry name" value="IspD"/>
    <property type="match status" value="1"/>
</dbReference>
<dbReference type="SUPFAM" id="SSF53448">
    <property type="entry name" value="Nucleotide-diphospho-sugar transferases"/>
    <property type="match status" value="1"/>
</dbReference>
<keyword evidence="1 4" id="KW-0808">Transferase</keyword>
<dbReference type="Proteomes" id="UP000433181">
    <property type="component" value="Unassembled WGS sequence"/>
</dbReference>
<gene>
    <name evidence="4" type="ORF">FYJ84_02155</name>
</gene>
<dbReference type="InterPro" id="IPR050088">
    <property type="entry name" value="IspD/TarI_cytidylyltransf_bact"/>
</dbReference>
<comment type="caution">
    <text evidence="4">The sequence shown here is derived from an EMBL/GenBank/DDBJ whole genome shotgun (WGS) entry which is preliminary data.</text>
</comment>
<proteinExistence type="predicted"/>
<dbReference type="InterPro" id="IPR029044">
    <property type="entry name" value="Nucleotide-diphossugar_trans"/>
</dbReference>
<dbReference type="Gene3D" id="3.90.550.10">
    <property type="entry name" value="Spore Coat Polysaccharide Biosynthesis Protein SpsA, Chain A"/>
    <property type="match status" value="1"/>
</dbReference>
<dbReference type="InterPro" id="IPR034683">
    <property type="entry name" value="IspD/TarI"/>
</dbReference>
<evidence type="ECO:0000256" key="2">
    <source>
        <dbReference type="ARBA" id="ARBA00022695"/>
    </source>
</evidence>
<evidence type="ECO:0000256" key="3">
    <source>
        <dbReference type="ARBA" id="ARBA00023229"/>
    </source>
</evidence>
<organism evidence="4 5">
    <name type="scientific">Anaerovibrio slackiae</name>
    <dbReference type="NCBI Taxonomy" id="2652309"/>
    <lineage>
        <taxon>Bacteria</taxon>
        <taxon>Bacillati</taxon>
        <taxon>Bacillota</taxon>
        <taxon>Negativicutes</taxon>
        <taxon>Selenomonadales</taxon>
        <taxon>Selenomonadaceae</taxon>
        <taxon>Anaerovibrio</taxon>
    </lineage>
</organism>
<evidence type="ECO:0000313" key="4">
    <source>
        <dbReference type="EMBL" id="MSU07793.1"/>
    </source>
</evidence>
<dbReference type="InterPro" id="IPR018294">
    <property type="entry name" value="ISPD_synthase_CS"/>
</dbReference>
<dbReference type="AlphaFoldDB" id="A0A6I2U8G2"/>
<accession>A0A6I2U8G2</accession>
<evidence type="ECO:0000313" key="5">
    <source>
        <dbReference type="Proteomes" id="UP000433181"/>
    </source>
</evidence>
<protein>
    <submittedName>
        <fullName evidence="4">2-C-methyl-D-erythritol 4-phosphate cytidylyltransferase</fullName>
    </submittedName>
</protein>
<dbReference type="EMBL" id="VUNR01000003">
    <property type="protein sequence ID" value="MSU07793.1"/>
    <property type="molecule type" value="Genomic_DNA"/>
</dbReference>
<keyword evidence="2 4" id="KW-0548">Nucleotidyltransferase</keyword>
<dbReference type="CDD" id="cd02516">
    <property type="entry name" value="CDP-ME_synthetase"/>
    <property type="match status" value="1"/>
</dbReference>
<name>A0A6I2U8G2_9FIRM</name>
<dbReference type="GO" id="GO:0008299">
    <property type="term" value="P:isoprenoid biosynthetic process"/>
    <property type="evidence" value="ECO:0007669"/>
    <property type="project" value="UniProtKB-KW"/>
</dbReference>
<dbReference type="PROSITE" id="PS01295">
    <property type="entry name" value="ISPD"/>
    <property type="match status" value="1"/>
</dbReference>
<keyword evidence="3" id="KW-0414">Isoprene biosynthesis</keyword>